<dbReference type="Proteomes" id="UP001217325">
    <property type="component" value="Unassembled WGS sequence"/>
</dbReference>
<evidence type="ECO:0000313" key="2">
    <source>
        <dbReference type="Proteomes" id="UP001217325"/>
    </source>
</evidence>
<organism evidence="1 2">
    <name type="scientific">Rhodococcus qingshengii</name>
    <dbReference type="NCBI Taxonomy" id="334542"/>
    <lineage>
        <taxon>Bacteria</taxon>
        <taxon>Bacillati</taxon>
        <taxon>Actinomycetota</taxon>
        <taxon>Actinomycetes</taxon>
        <taxon>Mycobacteriales</taxon>
        <taxon>Nocardiaceae</taxon>
        <taxon>Rhodococcus</taxon>
        <taxon>Rhodococcus erythropolis group</taxon>
    </lineage>
</organism>
<name>A0AAW6LXX6_RHOSG</name>
<gene>
    <name evidence="1" type="ORF">PXH69_28815</name>
</gene>
<dbReference type="EMBL" id="JARDXE010000023">
    <property type="protein sequence ID" value="MDE8648980.1"/>
    <property type="molecule type" value="Genomic_DNA"/>
</dbReference>
<accession>A0AAW6LXX6</accession>
<dbReference type="AlphaFoldDB" id="A0AAW6LXX6"/>
<evidence type="ECO:0000313" key="1">
    <source>
        <dbReference type="EMBL" id="MDE8648980.1"/>
    </source>
</evidence>
<proteinExistence type="predicted"/>
<comment type="caution">
    <text evidence="1">The sequence shown here is derived from an EMBL/GenBank/DDBJ whole genome shotgun (WGS) entry which is preliminary data.</text>
</comment>
<reference evidence="1" key="1">
    <citation type="submission" date="2023-02" db="EMBL/GenBank/DDBJ databases">
        <title>A novel hydrolase synthesized by Rhodococcus erythropolis HQ is responsible for the detoxification of Zearalenone.</title>
        <authorList>
            <person name="Hu J."/>
            <person name="Xu J."/>
        </authorList>
    </citation>
    <scope>NUCLEOTIDE SEQUENCE</scope>
    <source>
        <strain evidence="1">HQ</strain>
    </source>
</reference>
<dbReference type="RefSeq" id="WP_097388543.1">
    <property type="nucleotide sequence ID" value="NZ_JARDXE010000023.1"/>
</dbReference>
<sequence length="95" mass="9843">MAVSLRSDMDSGRATFSVVVQTACEDALSGGEAIENVSLWLDDGTVFENVTVEAIRGSVLFVDGYGGEVQEVNADSVIRMVVGAAADVLCGGVSR</sequence>
<protein>
    <submittedName>
        <fullName evidence="1">Uncharacterized protein</fullName>
    </submittedName>
</protein>